<dbReference type="InterPro" id="IPR029000">
    <property type="entry name" value="Cyclophilin-like_dom_sf"/>
</dbReference>
<evidence type="ECO:0000259" key="6">
    <source>
        <dbReference type="PROSITE" id="PS50072"/>
    </source>
</evidence>
<evidence type="ECO:0000256" key="4">
    <source>
        <dbReference type="ARBA" id="ARBA00023235"/>
    </source>
</evidence>
<feature type="compositionally biased region" description="Basic and acidic residues" evidence="5">
    <location>
        <begin position="227"/>
        <end position="237"/>
    </location>
</feature>
<feature type="domain" description="PPIase cyclophilin-type" evidence="6">
    <location>
        <begin position="10"/>
        <end position="177"/>
    </location>
</feature>
<evidence type="ECO:0000256" key="1">
    <source>
        <dbReference type="ARBA" id="ARBA00000971"/>
    </source>
</evidence>
<dbReference type="WBParaSite" id="MCU_002865-RA">
    <property type="protein sequence ID" value="MCU_002865-RA"/>
    <property type="gene ID" value="MCU_002865"/>
</dbReference>
<dbReference type="Pfam" id="PF00160">
    <property type="entry name" value="Pro_isomerase"/>
    <property type="match status" value="1"/>
</dbReference>
<evidence type="ECO:0000256" key="5">
    <source>
        <dbReference type="SAM" id="MobiDB-lite"/>
    </source>
</evidence>
<reference evidence="7" key="1">
    <citation type="submission" date="2019-11" db="UniProtKB">
        <authorList>
            <consortium name="WormBaseParasite"/>
        </authorList>
    </citation>
    <scope>IDENTIFICATION</scope>
</reference>
<dbReference type="AlphaFoldDB" id="A0A5K3EV38"/>
<dbReference type="GO" id="GO:0006457">
    <property type="term" value="P:protein folding"/>
    <property type="evidence" value="ECO:0007669"/>
    <property type="project" value="InterPro"/>
</dbReference>
<comment type="catalytic activity">
    <reaction evidence="1">
        <text>[protein]-peptidylproline (omega=180) = [protein]-peptidylproline (omega=0)</text>
        <dbReference type="Rhea" id="RHEA:16237"/>
        <dbReference type="Rhea" id="RHEA-COMP:10747"/>
        <dbReference type="Rhea" id="RHEA-COMP:10748"/>
        <dbReference type="ChEBI" id="CHEBI:83833"/>
        <dbReference type="ChEBI" id="CHEBI:83834"/>
        <dbReference type="EC" id="5.2.1.8"/>
    </reaction>
</comment>
<keyword evidence="4" id="KW-0413">Isomerase</keyword>
<dbReference type="PROSITE" id="PS00170">
    <property type="entry name" value="CSA_PPIASE_1"/>
    <property type="match status" value="1"/>
</dbReference>
<protein>
    <recommendedName>
        <fullName evidence="2">peptidylprolyl isomerase</fullName>
        <ecNumber evidence="2">5.2.1.8</ecNumber>
    </recommendedName>
</protein>
<name>A0A5K3EV38_MESCO</name>
<dbReference type="PANTHER" id="PTHR11071">
    <property type="entry name" value="PEPTIDYL-PROLYL CIS-TRANS ISOMERASE"/>
    <property type="match status" value="1"/>
</dbReference>
<dbReference type="GO" id="GO:0016018">
    <property type="term" value="F:cyclosporin A binding"/>
    <property type="evidence" value="ECO:0007669"/>
    <property type="project" value="TreeGrafter"/>
</dbReference>
<evidence type="ECO:0000256" key="2">
    <source>
        <dbReference type="ARBA" id="ARBA00013194"/>
    </source>
</evidence>
<organism evidence="7">
    <name type="scientific">Mesocestoides corti</name>
    <name type="common">Flatworm</name>
    <dbReference type="NCBI Taxonomy" id="53468"/>
    <lineage>
        <taxon>Eukaryota</taxon>
        <taxon>Metazoa</taxon>
        <taxon>Spiralia</taxon>
        <taxon>Lophotrochozoa</taxon>
        <taxon>Platyhelminthes</taxon>
        <taxon>Cestoda</taxon>
        <taxon>Eucestoda</taxon>
        <taxon>Cyclophyllidea</taxon>
        <taxon>Mesocestoididae</taxon>
        <taxon>Mesocestoides</taxon>
    </lineage>
</organism>
<dbReference type="EC" id="5.2.1.8" evidence="2"/>
<dbReference type="PANTHER" id="PTHR11071:SF561">
    <property type="entry name" value="PEPTIDYL-PROLYL CIS-TRANS ISOMERASE D-RELATED"/>
    <property type="match status" value="1"/>
</dbReference>
<evidence type="ECO:0000256" key="3">
    <source>
        <dbReference type="ARBA" id="ARBA00023110"/>
    </source>
</evidence>
<dbReference type="GO" id="GO:0005737">
    <property type="term" value="C:cytoplasm"/>
    <property type="evidence" value="ECO:0007669"/>
    <property type="project" value="TreeGrafter"/>
</dbReference>
<dbReference type="PRINTS" id="PR00153">
    <property type="entry name" value="CSAPPISMRASE"/>
</dbReference>
<dbReference type="FunFam" id="2.40.100.10:FF:000022">
    <property type="entry name" value="Peptidyl-prolyl cis-trans isomerase CYP95"/>
    <property type="match status" value="1"/>
</dbReference>
<dbReference type="SUPFAM" id="SSF50891">
    <property type="entry name" value="Cyclophilin-like"/>
    <property type="match status" value="1"/>
</dbReference>
<dbReference type="InterPro" id="IPR020892">
    <property type="entry name" value="Cyclophilin-type_PPIase_CS"/>
</dbReference>
<evidence type="ECO:0000313" key="7">
    <source>
        <dbReference type="WBParaSite" id="MCU_002865-RA"/>
    </source>
</evidence>
<sequence>MGKRFNTRCFLDVKIGEAEPERIVVELFDEKCPKACDNFKKLCQGICGIGLKTGKALHYQGSTFHRIIKGFIIQGGDFSNGDGTGGESIYGGTFADEDMSLLHDRPFLLSMANRGPNTNGSQFFITTAPAPHLNGKHMVFGHVLTGQEVVIKIEAVPVSDTRIYKPIKPVVIVNCGELVPVKKKKPKDPKKELKKKKRKEKKLKKKKSRRKRDSTSSDSDDSGSVKIRPEEIPEVPKNKFLYRGDPGNSNNTSHYTNRDRSSNWKVSNYKSGRKVKGRGEVRYKTPDSRSGSRDRGITPEHWHQAAQRTRKISPEDVRRWHEKRFREQAARTGRGLSFGH</sequence>
<dbReference type="GO" id="GO:0003755">
    <property type="term" value="F:peptidyl-prolyl cis-trans isomerase activity"/>
    <property type="evidence" value="ECO:0007669"/>
    <property type="project" value="UniProtKB-KW"/>
</dbReference>
<proteinExistence type="predicted"/>
<keyword evidence="3" id="KW-0697">Rotamase</keyword>
<dbReference type="InterPro" id="IPR002130">
    <property type="entry name" value="Cyclophilin-type_PPIase_dom"/>
</dbReference>
<feature type="region of interest" description="Disordered" evidence="5">
    <location>
        <begin position="182"/>
        <end position="316"/>
    </location>
</feature>
<feature type="compositionally biased region" description="Basic and acidic residues" evidence="5">
    <location>
        <begin position="277"/>
        <end position="303"/>
    </location>
</feature>
<accession>A0A5K3EV38</accession>
<feature type="compositionally biased region" description="Basic residues" evidence="5">
    <location>
        <begin position="182"/>
        <end position="212"/>
    </location>
</feature>
<dbReference type="Gene3D" id="2.40.100.10">
    <property type="entry name" value="Cyclophilin-like"/>
    <property type="match status" value="1"/>
</dbReference>
<dbReference type="PROSITE" id="PS50072">
    <property type="entry name" value="CSA_PPIASE_2"/>
    <property type="match status" value="1"/>
</dbReference>